<dbReference type="InterPro" id="IPR033369">
    <property type="entry name" value="C19orf12"/>
</dbReference>
<organism evidence="1 2">
    <name type="scientific">Gnathostoma spinigerum</name>
    <dbReference type="NCBI Taxonomy" id="75299"/>
    <lineage>
        <taxon>Eukaryota</taxon>
        <taxon>Metazoa</taxon>
        <taxon>Ecdysozoa</taxon>
        <taxon>Nematoda</taxon>
        <taxon>Chromadorea</taxon>
        <taxon>Rhabditida</taxon>
        <taxon>Spirurina</taxon>
        <taxon>Gnathostomatomorpha</taxon>
        <taxon>Gnathostomatoidea</taxon>
        <taxon>Gnathostomatidae</taxon>
        <taxon>Gnathostoma</taxon>
    </lineage>
</organism>
<evidence type="ECO:0000313" key="2">
    <source>
        <dbReference type="Proteomes" id="UP001608902"/>
    </source>
</evidence>
<name>A0ABD6F270_9BILA</name>
<gene>
    <name evidence="1" type="ORF">AB6A40_009809</name>
</gene>
<dbReference type="EMBL" id="JBGFUD010011105">
    <property type="protein sequence ID" value="MFH4983100.1"/>
    <property type="molecule type" value="Genomic_DNA"/>
</dbReference>
<comment type="caution">
    <text evidence="1">The sequence shown here is derived from an EMBL/GenBank/DDBJ whole genome shotgun (WGS) entry which is preliminary data.</text>
</comment>
<proteinExistence type="predicted"/>
<dbReference type="AlphaFoldDB" id="A0ABD6F270"/>
<dbReference type="Pfam" id="PF20721">
    <property type="entry name" value="C19orf12"/>
    <property type="match status" value="1"/>
</dbReference>
<protein>
    <submittedName>
        <fullName evidence="1">Uncharacterized protein</fullName>
    </submittedName>
</protein>
<keyword evidence="2" id="KW-1185">Reference proteome</keyword>
<accession>A0ABD6F270</accession>
<evidence type="ECO:0000313" key="1">
    <source>
        <dbReference type="EMBL" id="MFH4983100.1"/>
    </source>
</evidence>
<dbReference type="Proteomes" id="UP001608902">
    <property type="component" value="Unassembled WGS sequence"/>
</dbReference>
<sequence length="128" mass="13541">MDTDNYVNYLLSMMSASGGVRTTCSGIMKQVGYAAGGCCVGGLTLGPPGALMGTVVGAAIGYSQADDYESFLTIIRNLSASEKEVLTKRVQELVGSVSLEDLSNWIKSDGHQALLIALLRQMTKKSSR</sequence>
<reference evidence="1 2" key="1">
    <citation type="submission" date="2024-08" db="EMBL/GenBank/DDBJ databases">
        <title>Gnathostoma spinigerum genome.</title>
        <authorList>
            <person name="Gonzalez-Bertolin B."/>
            <person name="Monzon S."/>
            <person name="Zaballos A."/>
            <person name="Jimenez P."/>
            <person name="Dekumyoy P."/>
            <person name="Varona S."/>
            <person name="Cuesta I."/>
            <person name="Sumanam S."/>
            <person name="Adisakwattana P."/>
            <person name="Gasser R.B."/>
            <person name="Hernandez-Gonzalez A."/>
            <person name="Young N.D."/>
            <person name="Perteguer M.J."/>
        </authorList>
    </citation>
    <scope>NUCLEOTIDE SEQUENCE [LARGE SCALE GENOMIC DNA]</scope>
    <source>
        <strain evidence="1">AL3</strain>
        <tissue evidence="1">Liver</tissue>
    </source>
</reference>